<reference evidence="3" key="1">
    <citation type="journal article" date="2020" name="bioRxiv">
        <title>Single mosquito metatranscriptomics identifies vectors, emerging pathogens and reservoirs in one assay.</title>
        <authorList>
            <person name="Batson J."/>
            <person name="Dudas G."/>
            <person name="Haas-Stapleton E."/>
            <person name="Kistler A.L."/>
            <person name="Li L.M."/>
            <person name="Logan P."/>
            <person name="Ratnasiri K."/>
            <person name="Retallack H."/>
        </authorList>
    </citation>
    <scope>NUCLEOTIDE SEQUENCE</scope>
    <source>
        <strain evidence="3">CMS001_013_ALCO</strain>
    </source>
</reference>
<sequence>MQTLNISLLTLLLACLNISPTNTEHVSQRAVTITISDVELLKEDLEINGFNSKAVDVIVSAASCRLPESKRIEDKLDSLISPMTRMHAAVERMLNLISTNGKQRQLSRNEGVLELVVEHRINGAAGRSDTKELLMISNEEETISVPMNSPLSMFNAMMTTEVEISPELCLSYDALKEMIDAIVDRKRTILRIMKKVYGYSNGDSITEIAKFYINRVSRVAGSEIWSMGLVKAMGEYASISSEAYFLSVAFEKMRSSCGSVDLKRNILRKRRNVPVNAISNGQCIRVNNVTKSEDFKELGVAEEISDTINVELLGKIDITCIENSKHVEMIINNEYRGAIVARFLGGNSVCVYIAMCPKDWVIAGSVDSCMKLPGAKKVFKSVDDLSVSLVRNRMKVDEIPMELVSLEKKYCTIAGVVLHTDIECRQPIKTMEKFSLIQIGDEWRMTDKSVLVSHGQDPSSLCFYNCTRGCKDCSKCDGDESYVANFGLWPKSDCYCKYCHNCSDLYAKIGDSSMSINAYATQTWKVSVPALQKTVGHCSSCKVKCVGSKVHIEKDEAFKTIHLCVENNCRSFHGDSNDFSKDIPADLIHALDIEIRLYKDDSEGFVSMKTTCSDKHVCTSVTCDICLLRFSNPHCYKFVNWVIIIFALIASLITLPLIYLLIKSIWLIVKVMLLPVKFCLKLSTKGSKIMINKVSKKSIEAKERIERFVDEKESTPVKRSFRFSNTNAIVLVSLFFVLMNPVLCCENTIAVDSKALECSKVEQGVMKCSVNTVIDVPLSVVGEEACVTLSDQSGTIVHNIKIRTMSIMQKCNKNILYYTMEPNFKLLNTFRCREAGSCTGDNCESQKVDGIVPVPGIQEEKAGLSGCKRVTGFWGKTCFYASQACQFYKAELQNPSKKVYEVSKCSEWYWEIIVEIKSEDHSGVRTENKTLDSALPIRSLIGQIQLQSLSVPLMSGTDECLIRSLSGTKKSALASCTSRNLHVVGLVGDIQCATPNLAEAASKSCYIGESSIIISPQDDNIIMTVRSKNVTDAWLDGLLPRNLSSSVLTEDVNGQVSLHYNSKALYNLRIRTDSYKISYEVIKAKCESHFRSLSGCANCGAGASLVVEVTVSGSLRGIASAHCPSALSNVSQLVTTASPRQTFRMAFTISEVDEDCIITCPANTNKIRVKGSLLSAIRLYDHGLPSLLGKGADFFSSIPWANFGALRYFYLVSGTILLIPVLYLLCKAIILLIGLCIWRRPKSKTQSKYN</sequence>
<dbReference type="InterPro" id="IPR009878">
    <property type="entry name" value="Phlebovirus_G2_fusion"/>
</dbReference>
<keyword evidence="1" id="KW-0472">Membrane</keyword>
<accession>A0A894KDJ0</accession>
<organism evidence="3">
    <name type="scientific">Niwlog virus</name>
    <dbReference type="NCBI Taxonomy" id="2800933"/>
    <lineage>
        <taxon>Viruses</taxon>
        <taxon>Riboviria</taxon>
    </lineage>
</organism>
<protein>
    <submittedName>
        <fullName evidence="3">Glycoprotein</fullName>
    </submittedName>
</protein>
<feature type="transmembrane region" description="Helical" evidence="1">
    <location>
        <begin position="1208"/>
        <end position="1238"/>
    </location>
</feature>
<evidence type="ECO:0000256" key="1">
    <source>
        <dbReference type="SAM" id="Phobius"/>
    </source>
</evidence>
<evidence type="ECO:0000313" key="3">
    <source>
        <dbReference type="EMBL" id="QRW42046.1"/>
    </source>
</evidence>
<proteinExistence type="predicted"/>
<keyword evidence="1" id="KW-0812">Transmembrane</keyword>
<feature type="transmembrane region" description="Helical" evidence="1">
    <location>
        <begin position="638"/>
        <end position="662"/>
    </location>
</feature>
<keyword evidence="1" id="KW-1133">Transmembrane helix</keyword>
<name>A0A894KDJ0_9VIRU</name>
<feature type="transmembrane region" description="Helical" evidence="1">
    <location>
        <begin position="726"/>
        <end position="743"/>
    </location>
</feature>
<feature type="domain" description="Phlebovirus glycoprotein G2 fusion" evidence="2">
    <location>
        <begin position="745"/>
        <end position="1070"/>
    </location>
</feature>
<dbReference type="EMBL" id="MW434709">
    <property type="protein sequence ID" value="QRW42046.1"/>
    <property type="molecule type" value="Genomic_RNA"/>
</dbReference>
<evidence type="ECO:0000259" key="2">
    <source>
        <dbReference type="Pfam" id="PF07245"/>
    </source>
</evidence>
<dbReference type="Gene3D" id="2.60.40.3770">
    <property type="match status" value="1"/>
</dbReference>
<dbReference type="Gene3D" id="2.60.98.50">
    <property type="match status" value="1"/>
</dbReference>
<dbReference type="Pfam" id="PF07245">
    <property type="entry name" value="Phlebovirus_G2"/>
    <property type="match status" value="1"/>
</dbReference>